<dbReference type="InterPro" id="IPR003615">
    <property type="entry name" value="HNH_nuc"/>
</dbReference>
<evidence type="ECO:0000313" key="4">
    <source>
        <dbReference type="Proteomes" id="UP000286077"/>
    </source>
</evidence>
<sequence length="198" mass="22830">MFVSANYVEDFKLVYIQNKTIMEWRTINGYGGVYQVSNTGVVKRLHHVTINKKGVAMTFKEKRIKPFKDKYGYMHVCLQDGKKRINCQVHRLVISTFNQGDTSMQVNHIDGNKKNNRIENLEWVTPKENVEHAVEHGLRGDQNRKPIQKFINGKLADTYVSIVEAARVNRISRQSVFRSLRGHAMQGGVMFVYSNKGK</sequence>
<dbReference type="Gene3D" id="3.90.75.20">
    <property type="match status" value="1"/>
</dbReference>
<proteinExistence type="predicted"/>
<dbReference type="Pfam" id="PF13392">
    <property type="entry name" value="HNH_3"/>
    <property type="match status" value="1"/>
</dbReference>
<name>A0AA92U8G8_9BACT</name>
<dbReference type="GO" id="GO:0016788">
    <property type="term" value="F:hydrolase activity, acting on ester bonds"/>
    <property type="evidence" value="ECO:0007669"/>
    <property type="project" value="InterPro"/>
</dbReference>
<feature type="domain" description="NUMOD4" evidence="1">
    <location>
        <begin position="22"/>
        <end position="78"/>
    </location>
</feature>
<dbReference type="EMBL" id="QSAQ01000001">
    <property type="protein sequence ID" value="RGW71094.1"/>
    <property type="molecule type" value="Genomic_DNA"/>
</dbReference>
<organism evidence="3 4">
    <name type="scientific">Segatella copri</name>
    <dbReference type="NCBI Taxonomy" id="165179"/>
    <lineage>
        <taxon>Bacteria</taxon>
        <taxon>Pseudomonadati</taxon>
        <taxon>Bacteroidota</taxon>
        <taxon>Bacteroidia</taxon>
        <taxon>Bacteroidales</taxon>
        <taxon>Prevotellaceae</taxon>
        <taxon>Segatella</taxon>
    </lineage>
</organism>
<accession>A0AA92U8G8</accession>
<reference evidence="3 4" key="1">
    <citation type="submission" date="2018-08" db="EMBL/GenBank/DDBJ databases">
        <title>A genome reference for cultivated species of the human gut microbiota.</title>
        <authorList>
            <person name="Zou Y."/>
            <person name="Xue W."/>
            <person name="Luo G."/>
        </authorList>
    </citation>
    <scope>NUCLEOTIDE SEQUENCE [LARGE SCALE GENOMIC DNA]</scope>
    <source>
        <strain evidence="3 4">AF11-14</strain>
    </source>
</reference>
<dbReference type="Proteomes" id="UP000286077">
    <property type="component" value="Unassembled WGS sequence"/>
</dbReference>
<dbReference type="InterPro" id="IPR044925">
    <property type="entry name" value="His-Me_finger_sf"/>
</dbReference>
<feature type="domain" description="HNH nuclease" evidence="2">
    <location>
        <begin position="89"/>
        <end position="130"/>
    </location>
</feature>
<gene>
    <name evidence="3" type="ORF">DWV60_00850</name>
</gene>
<dbReference type="AlphaFoldDB" id="A0AA92U8G8"/>
<protein>
    <recommendedName>
        <fullName evidence="5">HNH endonuclease</fullName>
    </recommendedName>
</protein>
<evidence type="ECO:0000313" key="3">
    <source>
        <dbReference type="EMBL" id="RGW71094.1"/>
    </source>
</evidence>
<dbReference type="Pfam" id="PF07463">
    <property type="entry name" value="NUMOD4"/>
    <property type="match status" value="1"/>
</dbReference>
<comment type="caution">
    <text evidence="3">The sequence shown here is derived from an EMBL/GenBank/DDBJ whole genome shotgun (WGS) entry which is preliminary data.</text>
</comment>
<evidence type="ECO:0000259" key="2">
    <source>
        <dbReference type="Pfam" id="PF13392"/>
    </source>
</evidence>
<evidence type="ECO:0000259" key="1">
    <source>
        <dbReference type="Pfam" id="PF07463"/>
    </source>
</evidence>
<dbReference type="SUPFAM" id="SSF54060">
    <property type="entry name" value="His-Me finger endonucleases"/>
    <property type="match status" value="1"/>
</dbReference>
<evidence type="ECO:0008006" key="5">
    <source>
        <dbReference type="Google" id="ProtNLM"/>
    </source>
</evidence>
<dbReference type="InterPro" id="IPR010902">
    <property type="entry name" value="NUMOD4"/>
</dbReference>